<dbReference type="Proteomes" id="UP000193560">
    <property type="component" value="Unassembled WGS sequence"/>
</dbReference>
<evidence type="ECO:0000256" key="2">
    <source>
        <dbReference type="ARBA" id="ARBA00018687"/>
    </source>
</evidence>
<protein>
    <recommendedName>
        <fullName evidence="2">Structural maintenance of chromosomes protein 5</fullName>
    </recommendedName>
</protein>
<sequence>MTRKRYNTLLAESLTFEQSITPNVIGDDGYMEDFIVKEVLRNFMTYGYCEFYSGSQLNTIIGPNGSGKSNYCIGCAGQVVIGRDGVFETWGIEIQIKFRYFVITILSDLCYSQSMNVLCMNGKSKKPSNLLHIICNIKLSKIAN</sequence>
<gene>
    <name evidence="4" type="ORF">BCR42DRAFT_395532</name>
</gene>
<dbReference type="PANTHER" id="PTHR45916:SF1">
    <property type="entry name" value="STRUCTURAL MAINTENANCE OF CHROMOSOMES PROTEIN 5"/>
    <property type="match status" value="1"/>
</dbReference>
<reference evidence="4 5" key="1">
    <citation type="submission" date="2016-07" db="EMBL/GenBank/DDBJ databases">
        <title>Pervasive Adenine N6-methylation of Active Genes in Fungi.</title>
        <authorList>
            <consortium name="DOE Joint Genome Institute"/>
            <person name="Mondo S.J."/>
            <person name="Dannebaum R.O."/>
            <person name="Kuo R.C."/>
            <person name="Labutti K."/>
            <person name="Haridas S."/>
            <person name="Kuo A."/>
            <person name="Salamov A."/>
            <person name="Ahrendt S.R."/>
            <person name="Lipzen A."/>
            <person name="Sullivan W."/>
            <person name="Andreopoulos W.B."/>
            <person name="Clum A."/>
            <person name="Lindquist E."/>
            <person name="Daum C."/>
            <person name="Ramamoorthy G.K."/>
            <person name="Gryganskyi A."/>
            <person name="Culley D."/>
            <person name="Magnuson J.K."/>
            <person name="James T.Y."/>
            <person name="O'Malley M.A."/>
            <person name="Stajich J.E."/>
            <person name="Spatafora J.W."/>
            <person name="Visel A."/>
            <person name="Grigoriev I.V."/>
        </authorList>
    </citation>
    <scope>NUCLEOTIDE SEQUENCE [LARGE SCALE GENOMIC DNA]</scope>
    <source>
        <strain evidence="4 5">NRRL 1336</strain>
    </source>
</reference>
<evidence type="ECO:0000256" key="3">
    <source>
        <dbReference type="ARBA" id="ARBA00023054"/>
    </source>
</evidence>
<keyword evidence="5" id="KW-1185">Reference proteome</keyword>
<dbReference type="Gene3D" id="3.40.50.300">
    <property type="entry name" value="P-loop containing nucleotide triphosphate hydrolases"/>
    <property type="match status" value="1"/>
</dbReference>
<keyword evidence="3" id="KW-0175">Coiled coil</keyword>
<evidence type="ECO:0000313" key="4">
    <source>
        <dbReference type="EMBL" id="ORZ10780.1"/>
    </source>
</evidence>
<dbReference type="GO" id="GO:0003697">
    <property type="term" value="F:single-stranded DNA binding"/>
    <property type="evidence" value="ECO:0007669"/>
    <property type="project" value="TreeGrafter"/>
</dbReference>
<dbReference type="PANTHER" id="PTHR45916">
    <property type="entry name" value="STRUCTURAL MAINTENANCE OF CHROMOSOMES PROTEIN 5"/>
    <property type="match status" value="1"/>
</dbReference>
<evidence type="ECO:0000256" key="1">
    <source>
        <dbReference type="ARBA" id="ARBA00010171"/>
    </source>
</evidence>
<evidence type="ECO:0000313" key="5">
    <source>
        <dbReference type="Proteomes" id="UP000193560"/>
    </source>
</evidence>
<dbReference type="GO" id="GO:0000724">
    <property type="term" value="P:double-strand break repair via homologous recombination"/>
    <property type="evidence" value="ECO:0007669"/>
    <property type="project" value="TreeGrafter"/>
</dbReference>
<dbReference type="GO" id="GO:0005634">
    <property type="term" value="C:nucleus"/>
    <property type="evidence" value="ECO:0007669"/>
    <property type="project" value="TreeGrafter"/>
</dbReference>
<comment type="caution">
    <text evidence="4">The sequence shown here is derived from an EMBL/GenBank/DDBJ whole genome shotgun (WGS) entry which is preliminary data.</text>
</comment>
<accession>A0A1X2I7E3</accession>
<dbReference type="EMBL" id="MCGE01000023">
    <property type="protein sequence ID" value="ORZ10780.1"/>
    <property type="molecule type" value="Genomic_DNA"/>
</dbReference>
<dbReference type="SUPFAM" id="SSF52540">
    <property type="entry name" value="P-loop containing nucleoside triphosphate hydrolases"/>
    <property type="match status" value="1"/>
</dbReference>
<proteinExistence type="inferred from homology"/>
<name>A0A1X2I7E3_9FUNG</name>
<dbReference type="GO" id="GO:0030915">
    <property type="term" value="C:Smc5-Smc6 complex"/>
    <property type="evidence" value="ECO:0007669"/>
    <property type="project" value="TreeGrafter"/>
</dbReference>
<dbReference type="AlphaFoldDB" id="A0A1X2I7E3"/>
<dbReference type="InterPro" id="IPR027417">
    <property type="entry name" value="P-loop_NTPase"/>
</dbReference>
<organism evidence="4 5">
    <name type="scientific">Absidia repens</name>
    <dbReference type="NCBI Taxonomy" id="90262"/>
    <lineage>
        <taxon>Eukaryota</taxon>
        <taxon>Fungi</taxon>
        <taxon>Fungi incertae sedis</taxon>
        <taxon>Mucoromycota</taxon>
        <taxon>Mucoromycotina</taxon>
        <taxon>Mucoromycetes</taxon>
        <taxon>Mucorales</taxon>
        <taxon>Cunninghamellaceae</taxon>
        <taxon>Absidia</taxon>
    </lineage>
</organism>
<dbReference type="OrthoDB" id="10254973at2759"/>
<dbReference type="STRING" id="90262.A0A1X2I7E3"/>
<comment type="similarity">
    <text evidence="1">Belongs to the SMC family. SMC5 subfamily.</text>
</comment>